<dbReference type="AlphaFoldDB" id="A0A6H0SF44"/>
<accession>A0A6H0SF44</accession>
<dbReference type="InterPro" id="IPR000073">
    <property type="entry name" value="AB_hydrolase_1"/>
</dbReference>
<organism evidence="2 3">
    <name type="scientific">Mycolicibacterium frederiksbergense</name>
    <dbReference type="NCBI Taxonomy" id="117567"/>
    <lineage>
        <taxon>Bacteria</taxon>
        <taxon>Bacillati</taxon>
        <taxon>Actinomycetota</taxon>
        <taxon>Actinomycetes</taxon>
        <taxon>Mycobacteriales</taxon>
        <taxon>Mycobacteriaceae</taxon>
        <taxon>Mycolicibacterium</taxon>
    </lineage>
</organism>
<evidence type="ECO:0000313" key="2">
    <source>
        <dbReference type="EMBL" id="QIV84945.1"/>
    </source>
</evidence>
<dbReference type="PANTHER" id="PTHR43194:SF2">
    <property type="entry name" value="PEROXISOMAL MEMBRANE PROTEIN LPX1"/>
    <property type="match status" value="1"/>
</dbReference>
<proteinExistence type="predicted"/>
<gene>
    <name evidence="2" type="ORF">EXE63_31745</name>
</gene>
<dbReference type="PANTHER" id="PTHR43194">
    <property type="entry name" value="HYDROLASE ALPHA/BETA FOLD FAMILY"/>
    <property type="match status" value="1"/>
</dbReference>
<evidence type="ECO:0000313" key="3">
    <source>
        <dbReference type="Proteomes" id="UP000501849"/>
    </source>
</evidence>
<dbReference type="EMBL" id="CP038799">
    <property type="protein sequence ID" value="QIV84945.1"/>
    <property type="molecule type" value="Genomic_DNA"/>
</dbReference>
<dbReference type="GO" id="GO:0016787">
    <property type="term" value="F:hydrolase activity"/>
    <property type="evidence" value="ECO:0007669"/>
    <property type="project" value="UniProtKB-KW"/>
</dbReference>
<feature type="domain" description="AB hydrolase-1" evidence="1">
    <location>
        <begin position="6"/>
        <end position="236"/>
    </location>
</feature>
<dbReference type="RefSeq" id="WP_168145249.1">
    <property type="nucleotide sequence ID" value="NZ_CBCSDT010000029.1"/>
</dbReference>
<dbReference type="InterPro" id="IPR029058">
    <property type="entry name" value="AB_hydrolase_fold"/>
</dbReference>
<dbReference type="Gene3D" id="3.40.50.1820">
    <property type="entry name" value="alpha/beta hydrolase"/>
    <property type="match status" value="1"/>
</dbReference>
<dbReference type="KEGG" id="mfre:EXE63_31745"/>
<keyword evidence="2" id="KW-0378">Hydrolase</keyword>
<protein>
    <submittedName>
        <fullName evidence="2">Alpha/beta hydrolase</fullName>
    </submittedName>
</protein>
<dbReference type="InterPro" id="IPR050228">
    <property type="entry name" value="Carboxylesterase_BioH"/>
</dbReference>
<evidence type="ECO:0000259" key="1">
    <source>
        <dbReference type="Pfam" id="PF12697"/>
    </source>
</evidence>
<sequence length="251" mass="26250">MAGPAVLLLPGAGARCDGFFPGLADSLAAEPGCRVISQDLPEPLGAAAADLHELVERLGAGPVVVVGQSLGGAVGLLLAREYPGDVAGLVLLDATPINDTVQCRRAERALRAVAFVCRIPVIHRVVKAQAVRASVREADRVQMRPDCAAAHARVAAEADLVSLGRVVAGFSDLSAQFDENGLPRVPAAVITADRKPTHAVRSAHQRIADVLGEPLLCWPGSTHSVHLTHPDEVLEAVRDVLQRAQAGRTIT</sequence>
<keyword evidence="3" id="KW-1185">Reference proteome</keyword>
<name>A0A6H0SF44_9MYCO</name>
<reference evidence="2 3" key="1">
    <citation type="submission" date="2019-04" db="EMBL/GenBank/DDBJ databases">
        <title>Draft, Whole-Genome Sequence of the Anthracene-degrading Mycobacterium frederiksbergense LB501T, Isolated from a Polycyclic Aromatic Hydrocarbon (PAH)-Contaminated Soil.</title>
        <authorList>
            <person name="Augelletti F."/>
        </authorList>
    </citation>
    <scope>NUCLEOTIDE SEQUENCE [LARGE SCALE GENOMIC DNA]</scope>
    <source>
        <strain evidence="2 3">LB 501T</strain>
    </source>
</reference>
<dbReference type="Pfam" id="PF12697">
    <property type="entry name" value="Abhydrolase_6"/>
    <property type="match status" value="1"/>
</dbReference>
<dbReference type="SUPFAM" id="SSF53474">
    <property type="entry name" value="alpha/beta-Hydrolases"/>
    <property type="match status" value="1"/>
</dbReference>
<dbReference type="Proteomes" id="UP000501849">
    <property type="component" value="Chromosome"/>
</dbReference>